<dbReference type="Proteomes" id="UP000007752">
    <property type="component" value="Chromosome 6"/>
</dbReference>
<feature type="compositionally biased region" description="Basic and acidic residues" evidence="1">
    <location>
        <begin position="244"/>
        <end position="255"/>
    </location>
</feature>
<feature type="region of interest" description="Disordered" evidence="1">
    <location>
        <begin position="234"/>
        <end position="255"/>
    </location>
</feature>
<feature type="compositionally biased region" description="Polar residues" evidence="1">
    <location>
        <begin position="134"/>
        <end position="146"/>
    </location>
</feature>
<reference evidence="2" key="1">
    <citation type="journal article" date="2005" name="PLoS Biol.">
        <title>The genomes of Oryza sativa: a history of duplications.</title>
        <authorList>
            <person name="Yu J."/>
            <person name="Wang J."/>
            <person name="Lin W."/>
            <person name="Li S."/>
            <person name="Li H."/>
            <person name="Zhou J."/>
            <person name="Ni P."/>
            <person name="Dong W."/>
            <person name="Hu S."/>
            <person name="Zeng C."/>
            <person name="Zhang J."/>
            <person name="Zhang Y."/>
            <person name="Li R."/>
            <person name="Xu Z."/>
            <person name="Li S."/>
            <person name="Li X."/>
            <person name="Zheng H."/>
            <person name="Cong L."/>
            <person name="Lin L."/>
            <person name="Yin J."/>
            <person name="Geng J."/>
            <person name="Li G."/>
            <person name="Shi J."/>
            <person name="Liu J."/>
            <person name="Lv H."/>
            <person name="Li J."/>
            <person name="Wang J."/>
            <person name="Deng Y."/>
            <person name="Ran L."/>
            <person name="Shi X."/>
            <person name="Wang X."/>
            <person name="Wu Q."/>
            <person name="Li C."/>
            <person name="Ren X."/>
            <person name="Wang J."/>
            <person name="Wang X."/>
            <person name="Li D."/>
            <person name="Liu D."/>
            <person name="Zhang X."/>
            <person name="Ji Z."/>
            <person name="Zhao W."/>
            <person name="Sun Y."/>
            <person name="Zhang Z."/>
            <person name="Bao J."/>
            <person name="Han Y."/>
            <person name="Dong L."/>
            <person name="Ji J."/>
            <person name="Chen P."/>
            <person name="Wu S."/>
            <person name="Liu J."/>
            <person name="Xiao Y."/>
            <person name="Bu D."/>
            <person name="Tan J."/>
            <person name="Yang L."/>
            <person name="Ye C."/>
            <person name="Zhang J."/>
            <person name="Xu J."/>
            <person name="Zhou Y."/>
            <person name="Yu Y."/>
            <person name="Zhang B."/>
            <person name="Zhuang S."/>
            <person name="Wei H."/>
            <person name="Liu B."/>
            <person name="Lei M."/>
            <person name="Yu H."/>
            <person name="Li Y."/>
            <person name="Xu H."/>
            <person name="Wei S."/>
            <person name="He X."/>
            <person name="Fang L."/>
            <person name="Zhang Z."/>
            <person name="Zhang Y."/>
            <person name="Huang X."/>
            <person name="Su Z."/>
            <person name="Tong W."/>
            <person name="Li J."/>
            <person name="Tong Z."/>
            <person name="Li S."/>
            <person name="Ye J."/>
            <person name="Wang L."/>
            <person name="Fang L."/>
            <person name="Lei T."/>
            <person name="Chen C."/>
            <person name="Chen H."/>
            <person name="Xu Z."/>
            <person name="Li H."/>
            <person name="Huang H."/>
            <person name="Zhang F."/>
            <person name="Xu H."/>
            <person name="Li N."/>
            <person name="Zhao C."/>
            <person name="Li S."/>
            <person name="Dong L."/>
            <person name="Huang Y."/>
            <person name="Li L."/>
            <person name="Xi Y."/>
            <person name="Qi Q."/>
            <person name="Li W."/>
            <person name="Zhang B."/>
            <person name="Hu W."/>
            <person name="Zhang Y."/>
            <person name="Tian X."/>
            <person name="Jiao Y."/>
            <person name="Liang X."/>
            <person name="Jin J."/>
            <person name="Gao L."/>
            <person name="Zheng W."/>
            <person name="Hao B."/>
            <person name="Liu S."/>
            <person name="Wang W."/>
            <person name="Yuan L."/>
            <person name="Cao M."/>
            <person name="McDermott J."/>
            <person name="Samudrala R."/>
            <person name="Wang J."/>
            <person name="Wong G.K."/>
            <person name="Yang H."/>
        </authorList>
    </citation>
    <scope>NUCLEOTIDE SEQUENCE [LARGE SCALE GENOMIC DNA]</scope>
</reference>
<organism evidence="2">
    <name type="scientific">Oryza sativa subsp. japonica</name>
    <name type="common">Rice</name>
    <dbReference type="NCBI Taxonomy" id="39947"/>
    <lineage>
        <taxon>Eukaryota</taxon>
        <taxon>Viridiplantae</taxon>
        <taxon>Streptophyta</taxon>
        <taxon>Embryophyta</taxon>
        <taxon>Tracheophyta</taxon>
        <taxon>Spermatophyta</taxon>
        <taxon>Magnoliopsida</taxon>
        <taxon>Liliopsida</taxon>
        <taxon>Poales</taxon>
        <taxon>Poaceae</taxon>
        <taxon>BOP clade</taxon>
        <taxon>Oryzoideae</taxon>
        <taxon>Oryzeae</taxon>
        <taxon>Oryzinae</taxon>
        <taxon>Oryza</taxon>
        <taxon>Oryza sativa</taxon>
    </lineage>
</organism>
<accession>B9FS31</accession>
<sequence length="255" mass="27965">MKEESQPSLRFISIHVVGLERERVREEWIPSPPYSPVQRGHLMAASRRRKRTYAWKGSSPQASTPPHGATVVAASTRLGSQVTSPSPPSSHHCRHTAATNQWFHRRWVGIAPLGATCVDHRLADHSQHRRPPGANTTGSSTTALSHSSACRAVLRRRLPLRRTESSSAVASCFSMRAAVLRRCRPRLPRASRCRRHAFRRPTAAIARASCRPAATVSHSLPPAPPAVVLPPSLASSPALSSSIRRRECRIQPRGG</sequence>
<dbReference type="EMBL" id="CM000143">
    <property type="protein sequence ID" value="EEE65292.1"/>
    <property type="molecule type" value="Genomic_DNA"/>
</dbReference>
<proteinExistence type="predicted"/>
<evidence type="ECO:0000256" key="1">
    <source>
        <dbReference type="SAM" id="MobiDB-lite"/>
    </source>
</evidence>
<protein>
    <submittedName>
        <fullName evidence="2">Uncharacterized protein</fullName>
    </submittedName>
</protein>
<evidence type="ECO:0000313" key="2">
    <source>
        <dbReference type="EMBL" id="EEE65292.1"/>
    </source>
</evidence>
<dbReference type="AlphaFoldDB" id="B9FS31"/>
<gene>
    <name evidence="2" type="ORF">OsJ_20524</name>
</gene>
<feature type="region of interest" description="Disordered" evidence="1">
    <location>
        <begin position="125"/>
        <end position="146"/>
    </location>
</feature>
<reference evidence="2" key="2">
    <citation type="submission" date="2008-12" db="EMBL/GenBank/DDBJ databases">
        <title>Improved gene annotation of the rice (Oryza sativa) genomes.</title>
        <authorList>
            <person name="Wang J."/>
            <person name="Li R."/>
            <person name="Fan W."/>
            <person name="Huang Q."/>
            <person name="Zhang J."/>
            <person name="Zhou Y."/>
            <person name="Hu Y."/>
            <person name="Zi S."/>
            <person name="Li J."/>
            <person name="Ni P."/>
            <person name="Zheng H."/>
            <person name="Zhang Y."/>
            <person name="Zhao M."/>
            <person name="Hao Q."/>
            <person name="McDermott J."/>
            <person name="Samudrala R."/>
            <person name="Kristiansen K."/>
            <person name="Wong G.K.-S."/>
        </authorList>
    </citation>
    <scope>NUCLEOTIDE SEQUENCE</scope>
</reference>
<name>B9FS31_ORYSJ</name>